<keyword evidence="1" id="KW-0677">Repeat</keyword>
<keyword evidence="2 4" id="KW-0802">TPR repeat</keyword>
<dbReference type="STRING" id="610380.E2B878"/>
<dbReference type="EMBL" id="GL446286">
    <property type="protein sequence ID" value="EFN88080.1"/>
    <property type="molecule type" value="Genomic_DNA"/>
</dbReference>
<dbReference type="SMART" id="SM00028">
    <property type="entry name" value="TPR"/>
    <property type="match status" value="4"/>
</dbReference>
<dbReference type="OMA" id="MIDCENI"/>
<accession>E2B878</accession>
<feature type="repeat" description="TPR" evidence="4">
    <location>
        <begin position="316"/>
        <end position="349"/>
    </location>
</feature>
<dbReference type="InterPro" id="IPR013105">
    <property type="entry name" value="TPR_2"/>
</dbReference>
<dbReference type="AlphaFoldDB" id="E2B878"/>
<proteinExistence type="inferred from homology"/>
<evidence type="ECO:0000313" key="6">
    <source>
        <dbReference type="Proteomes" id="UP000008237"/>
    </source>
</evidence>
<evidence type="ECO:0000313" key="5">
    <source>
        <dbReference type="EMBL" id="EFN88080.1"/>
    </source>
</evidence>
<dbReference type="PANTHER" id="PTHR16193">
    <property type="entry name" value="TETRATRICOPEPTIDE REPEAT PROTEIN 27"/>
    <property type="match status" value="1"/>
</dbReference>
<feature type="repeat" description="TPR" evidence="4">
    <location>
        <begin position="282"/>
        <end position="315"/>
    </location>
</feature>
<protein>
    <submittedName>
        <fullName evidence="5">Tetratricopeptide repeat protein 27</fullName>
    </submittedName>
</protein>
<reference evidence="5 6" key="1">
    <citation type="journal article" date="2010" name="Science">
        <title>Genomic comparison of the ants Camponotus floridanus and Harpegnathos saltator.</title>
        <authorList>
            <person name="Bonasio R."/>
            <person name="Zhang G."/>
            <person name="Ye C."/>
            <person name="Mutti N.S."/>
            <person name="Fang X."/>
            <person name="Qin N."/>
            <person name="Donahue G."/>
            <person name="Yang P."/>
            <person name="Li Q."/>
            <person name="Li C."/>
            <person name="Zhang P."/>
            <person name="Huang Z."/>
            <person name="Berger S.L."/>
            <person name="Reinberg D."/>
            <person name="Wang J."/>
            <person name="Liebig J."/>
        </authorList>
    </citation>
    <scope>NUCLEOTIDE SEQUENCE [LARGE SCALE GENOMIC DNA]</scope>
    <source>
        <strain evidence="5 6">R22 G/1</strain>
    </source>
</reference>
<dbReference type="Gene3D" id="1.25.40.10">
    <property type="entry name" value="Tetratricopeptide repeat domain"/>
    <property type="match status" value="1"/>
</dbReference>
<comment type="similarity">
    <text evidence="3">Belongs to the TTC27 family.</text>
</comment>
<name>E2B878_HARSA</name>
<dbReference type="Pfam" id="PF07719">
    <property type="entry name" value="TPR_2"/>
    <property type="match status" value="1"/>
</dbReference>
<dbReference type="SUPFAM" id="SSF48452">
    <property type="entry name" value="TPR-like"/>
    <property type="match status" value="1"/>
</dbReference>
<dbReference type="OrthoDB" id="1936594at2759"/>
<dbReference type="PROSITE" id="PS50005">
    <property type="entry name" value="TPR"/>
    <property type="match status" value="2"/>
</dbReference>
<evidence type="ECO:0000256" key="4">
    <source>
        <dbReference type="PROSITE-ProRule" id="PRU00339"/>
    </source>
</evidence>
<keyword evidence="6" id="KW-1185">Reference proteome</keyword>
<dbReference type="InterPro" id="IPR011990">
    <property type="entry name" value="TPR-like_helical_dom_sf"/>
</dbReference>
<evidence type="ECO:0000256" key="2">
    <source>
        <dbReference type="ARBA" id="ARBA00022803"/>
    </source>
</evidence>
<dbReference type="InParanoid" id="E2B878"/>
<evidence type="ECO:0000256" key="3">
    <source>
        <dbReference type="ARBA" id="ARBA00024020"/>
    </source>
</evidence>
<dbReference type="Proteomes" id="UP000008237">
    <property type="component" value="Unassembled WGS sequence"/>
</dbReference>
<sequence length="552" mass="64311">MGKRTKYQLEEKSQLYLQAVISKDIFPMIDCENIPLSVTLDDELRLERIEFSEHTEETHLGAVEEAVILTEYARLQMCQPKHKLTQEEISPYLTKVIENTKNWSLKMTSLYYRCSLERDHFRTAPRCLKQGQSLEQEYNDGKAPVARRMDLFFASGMKPIWILREEVAYQMLHLDMIKAALEAYTKLGLWEEVITCYCRLNLNHKAAEIIQKQLCEKPTVKLWCLLGDITGDMSHYETAWKLSGEKSGRAQRQWGYYYFTRKNYTEAVPHLKLSVELNNIQEGAWFRLGYAALQIENWNLAATAYRRYCALEPSSFEAWNNLAKAYIRMGNIARARKSLEDALKCDYDRWEVWDNFMVVNTDLGHFSEVIRCYHRILDLKGTHLDVQVLRILTAAIVNDINDANGNPASRLLQKGLELFGRLSFKVDNPHVWRTYAELVALKKTDVDNEKATHYLQQAYRVATFDPHWSDNEDQTLYILELCCDMTQAYLRCTANAVNKKRKMLGSAKLSLQKVVKEVKNQEWTHSNILESLTKVEEYLTTVINELDEIKTM</sequence>
<organism evidence="6">
    <name type="scientific">Harpegnathos saltator</name>
    <name type="common">Jerdon's jumping ant</name>
    <dbReference type="NCBI Taxonomy" id="610380"/>
    <lineage>
        <taxon>Eukaryota</taxon>
        <taxon>Metazoa</taxon>
        <taxon>Ecdysozoa</taxon>
        <taxon>Arthropoda</taxon>
        <taxon>Hexapoda</taxon>
        <taxon>Insecta</taxon>
        <taxon>Pterygota</taxon>
        <taxon>Neoptera</taxon>
        <taxon>Endopterygota</taxon>
        <taxon>Hymenoptera</taxon>
        <taxon>Apocrita</taxon>
        <taxon>Aculeata</taxon>
        <taxon>Formicoidea</taxon>
        <taxon>Formicidae</taxon>
        <taxon>Ponerinae</taxon>
        <taxon>Ponerini</taxon>
        <taxon>Harpegnathos</taxon>
    </lineage>
</organism>
<evidence type="ECO:0000256" key="1">
    <source>
        <dbReference type="ARBA" id="ARBA00022737"/>
    </source>
</evidence>
<dbReference type="PANTHER" id="PTHR16193:SF0">
    <property type="entry name" value="TETRATRICOPEPTIDE REPEAT PROTEIN 27"/>
    <property type="match status" value="1"/>
</dbReference>
<gene>
    <name evidence="5" type="ORF">EAI_03590</name>
</gene>
<dbReference type="FunCoup" id="E2B878">
    <property type="interactions" value="2174"/>
</dbReference>
<dbReference type="InterPro" id="IPR044244">
    <property type="entry name" value="TTC27/Emw1"/>
</dbReference>
<dbReference type="InterPro" id="IPR019734">
    <property type="entry name" value="TPR_rpt"/>
</dbReference>